<accession>A0A7J4ZPZ1</accession>
<dbReference type="Gene3D" id="3.20.20.370">
    <property type="entry name" value="Glycoside hydrolase/deacetylase"/>
    <property type="match status" value="1"/>
</dbReference>
<keyword evidence="1" id="KW-0732">Signal</keyword>
<dbReference type="AlphaFoldDB" id="A0A7J4ZPZ1"/>
<dbReference type="EMBL" id="VZQZ01000006">
    <property type="protein sequence ID" value="KAB0665088.1"/>
    <property type="molecule type" value="Genomic_DNA"/>
</dbReference>
<sequence>MIRSLFGKMRAVYLVVPVLLGAALPVFAAEPAPSLDSVKQQVTERFGGRKPLQWGETVSGVRTRLDTRDKVVALTLDACGSGKGKGVDARLMDFLAQERIPATLFINARWIDANPELFKRLAANPLFEIANHGMWHKPASVTGRSVYGIKGTKDARELVEEIERNARKIEAITGKRPKLYRSGTAYYDEVAVEVAGALGHEVAGFSILGDAGATYSAPKVTAALLKAVPGDIIICHMNHPESGTGAGIMAAVPELLRRGFRFVRMSDYPLK</sequence>
<name>A0A7J4ZPZ1_9BACT</name>
<evidence type="ECO:0000313" key="3">
    <source>
        <dbReference type="EMBL" id="KAB0665088.1"/>
    </source>
</evidence>
<reference evidence="3 4" key="1">
    <citation type="submission" date="2019-09" db="EMBL/GenBank/DDBJ databases">
        <title>Geobacter sp. Red96, a novel strain isolated from paddy soil.</title>
        <authorList>
            <person name="Xu Z."/>
            <person name="Masuda Y."/>
            <person name="Itoh H."/>
            <person name="Senoo K."/>
        </authorList>
    </citation>
    <scope>NUCLEOTIDE SEQUENCE [LARGE SCALE GENOMIC DNA]</scope>
    <source>
        <strain evidence="3 4">Red96</strain>
    </source>
</reference>
<gene>
    <name evidence="3" type="ORF">F6V25_10720</name>
</gene>
<protein>
    <submittedName>
        <fullName evidence="3">Polysaccharide deacetylase family protein</fullName>
    </submittedName>
</protein>
<comment type="caution">
    <text evidence="3">The sequence shown here is derived from an EMBL/GenBank/DDBJ whole genome shotgun (WGS) entry which is preliminary data.</text>
</comment>
<evidence type="ECO:0000259" key="2">
    <source>
        <dbReference type="PROSITE" id="PS51677"/>
    </source>
</evidence>
<dbReference type="InterPro" id="IPR050248">
    <property type="entry name" value="Polysacc_deacetylase_ArnD"/>
</dbReference>
<dbReference type="Pfam" id="PF01522">
    <property type="entry name" value="Polysacc_deac_1"/>
    <property type="match status" value="1"/>
</dbReference>
<proteinExistence type="predicted"/>
<dbReference type="CDD" id="cd10955">
    <property type="entry name" value="CE4_BH0857_like"/>
    <property type="match status" value="1"/>
</dbReference>
<dbReference type="PANTHER" id="PTHR10587:SF134">
    <property type="entry name" value="SECRETED PROTEIN"/>
    <property type="match status" value="1"/>
</dbReference>
<evidence type="ECO:0000256" key="1">
    <source>
        <dbReference type="SAM" id="SignalP"/>
    </source>
</evidence>
<dbReference type="GO" id="GO:0016810">
    <property type="term" value="F:hydrolase activity, acting on carbon-nitrogen (but not peptide) bonds"/>
    <property type="evidence" value="ECO:0007669"/>
    <property type="project" value="InterPro"/>
</dbReference>
<evidence type="ECO:0000313" key="4">
    <source>
        <dbReference type="Proteomes" id="UP000420562"/>
    </source>
</evidence>
<dbReference type="InterPro" id="IPR011330">
    <property type="entry name" value="Glyco_hydro/deAcase_b/a-brl"/>
</dbReference>
<dbReference type="SUPFAM" id="SSF88713">
    <property type="entry name" value="Glycoside hydrolase/deacetylase"/>
    <property type="match status" value="1"/>
</dbReference>
<dbReference type="PROSITE" id="PS51677">
    <property type="entry name" value="NODB"/>
    <property type="match status" value="1"/>
</dbReference>
<feature type="chain" id="PRO_5029784063" evidence="1">
    <location>
        <begin position="29"/>
        <end position="271"/>
    </location>
</feature>
<keyword evidence="4" id="KW-1185">Reference proteome</keyword>
<feature type="domain" description="NodB homology" evidence="2">
    <location>
        <begin position="70"/>
        <end position="271"/>
    </location>
</feature>
<dbReference type="RefSeq" id="WP_151128574.1">
    <property type="nucleotide sequence ID" value="NZ_VZQZ01000006.1"/>
</dbReference>
<dbReference type="GO" id="GO:0005975">
    <property type="term" value="P:carbohydrate metabolic process"/>
    <property type="evidence" value="ECO:0007669"/>
    <property type="project" value="InterPro"/>
</dbReference>
<organism evidence="3 4">
    <name type="scientific">Oryzomonas japonica</name>
    <dbReference type="NCBI Taxonomy" id="2603858"/>
    <lineage>
        <taxon>Bacteria</taxon>
        <taxon>Pseudomonadati</taxon>
        <taxon>Thermodesulfobacteriota</taxon>
        <taxon>Desulfuromonadia</taxon>
        <taxon>Geobacterales</taxon>
        <taxon>Geobacteraceae</taxon>
        <taxon>Oryzomonas</taxon>
    </lineage>
</organism>
<feature type="signal peptide" evidence="1">
    <location>
        <begin position="1"/>
        <end position="28"/>
    </location>
</feature>
<dbReference type="InterPro" id="IPR002509">
    <property type="entry name" value="NODB_dom"/>
</dbReference>
<dbReference type="Proteomes" id="UP000420562">
    <property type="component" value="Unassembled WGS sequence"/>
</dbReference>
<dbReference type="PANTHER" id="PTHR10587">
    <property type="entry name" value="GLYCOSYL TRANSFERASE-RELATED"/>
    <property type="match status" value="1"/>
</dbReference>